<dbReference type="Proteomes" id="UP000829362">
    <property type="component" value="Segment"/>
</dbReference>
<keyword evidence="2" id="KW-1185">Reference proteome</keyword>
<proteinExistence type="predicted"/>
<dbReference type="EMBL" id="OL473597">
    <property type="protein sequence ID" value="UNH61210.1"/>
    <property type="molecule type" value="Genomic_DNA"/>
</dbReference>
<reference evidence="1" key="1">
    <citation type="submission" date="2021-11" db="EMBL/GenBank/DDBJ databases">
        <authorList>
            <person name="Rong C."/>
            <person name="Yang Y."/>
            <person name="Li S."/>
            <person name="Zhou K."/>
            <person name="Xu Y."/>
            <person name="Zhang R."/>
            <person name="Zhang Y."/>
        </authorList>
    </citation>
    <scope>NUCLEOTIDE SEQUENCE</scope>
</reference>
<name>A0AC61TSJ6_9CAUD</name>
<evidence type="ECO:0000313" key="2">
    <source>
        <dbReference type="Proteomes" id="UP000829362"/>
    </source>
</evidence>
<protein>
    <submittedName>
        <fullName evidence="1">Uncharacterized protein</fullName>
    </submittedName>
</protein>
<gene>
    <name evidence="1" type="ORF">SSZBM1_93</name>
</gene>
<evidence type="ECO:0000313" key="1">
    <source>
        <dbReference type="EMBL" id="UNH61210.1"/>
    </source>
</evidence>
<accession>A0AC61TSJ6</accession>
<sequence>MIPNNNDKLAEIVRDTWPNLFRPPHDYKPPSTYRKNTKENK</sequence>
<organism evidence="1 2">
    <name type="scientific">Synechococcus phage S-SZBM1</name>
    <dbReference type="NCBI Taxonomy" id="2926475"/>
    <lineage>
        <taxon>Viruses</taxon>
        <taxon>Duplodnaviria</taxon>
        <taxon>Heunggongvirae</taxon>
        <taxon>Uroviricota</taxon>
        <taxon>Caudoviricetes</taxon>
        <taxon>Pantevenvirales</taxon>
        <taxon>Kyanoviridae</taxon>
        <taxon>Shenzhenivirus</taxon>
        <taxon>Shenzhenivirus sszbm1</taxon>
    </lineage>
</organism>